<proteinExistence type="predicted"/>
<dbReference type="EMBL" id="AP012319">
    <property type="protein sequence ID" value="BAL87045.1"/>
    <property type="molecule type" value="Genomic_DNA"/>
</dbReference>
<reference evidence="2 3" key="1">
    <citation type="submission" date="2012-02" db="EMBL/GenBank/DDBJ databases">
        <title>Complete genome sequence of Actinoplanes missouriensis 431 (= NBRC 102363).</title>
        <authorList>
            <person name="Ohnishi Y."/>
            <person name="Ishikawa J."/>
            <person name="Sekine M."/>
            <person name="Hosoyama A."/>
            <person name="Harada T."/>
            <person name="Narita H."/>
            <person name="Hata T."/>
            <person name="Konno Y."/>
            <person name="Tutikane K."/>
            <person name="Fujita N."/>
            <person name="Horinouchi S."/>
            <person name="Hayakawa M."/>
        </authorList>
    </citation>
    <scope>NUCLEOTIDE SEQUENCE [LARGE SCALE GENOMIC DNA]</scope>
    <source>
        <strain evidence="3">ATCC 14538 / DSM 43046 / CBS 188.64 / JCM 3121 / NBRC 102363 / NCIMB 12654 / NRRL B-3342 / UNCC 431</strain>
    </source>
</reference>
<dbReference type="AlphaFoldDB" id="I0H208"/>
<evidence type="ECO:0000259" key="1">
    <source>
        <dbReference type="SMART" id="SM00065"/>
    </source>
</evidence>
<evidence type="ECO:0000313" key="2">
    <source>
        <dbReference type="EMBL" id="BAL87045.1"/>
    </source>
</evidence>
<dbReference type="PANTHER" id="PTHR43102">
    <property type="entry name" value="SLR1143 PROTEIN"/>
    <property type="match status" value="1"/>
</dbReference>
<organism evidence="2 3">
    <name type="scientific">Actinoplanes missouriensis (strain ATCC 14538 / DSM 43046 / CBS 188.64 / JCM 3121 / NBRC 102363 / NCIMB 12654 / NRRL B-3342 / UNCC 431)</name>
    <dbReference type="NCBI Taxonomy" id="512565"/>
    <lineage>
        <taxon>Bacteria</taxon>
        <taxon>Bacillati</taxon>
        <taxon>Actinomycetota</taxon>
        <taxon>Actinomycetes</taxon>
        <taxon>Micromonosporales</taxon>
        <taxon>Micromonosporaceae</taxon>
        <taxon>Actinoplanes</taxon>
    </lineage>
</organism>
<dbReference type="Pfam" id="PF01590">
    <property type="entry name" value="GAF"/>
    <property type="match status" value="1"/>
</dbReference>
<keyword evidence="3" id="KW-1185">Reference proteome</keyword>
<sequence length="168" mass="17568">MPQSGYEATSLDVLVDSRTETVTNLLANSAPVRDELQAVVAGVAARLSVPVVALNLVRPDAVLIAAATGVSGWVAETGGVPAGWSICPRVVNPDKALIVVDLHAEQWGPFRSADLYGTARSYAGVPLRVGGTVVGTLCAFAPEPDSFDATTVALLEEHSHRAVRLLDR</sequence>
<dbReference type="Gene3D" id="3.30.450.40">
    <property type="match status" value="1"/>
</dbReference>
<dbReference type="OrthoDB" id="9151676at2"/>
<accession>I0H208</accession>
<dbReference type="eggNOG" id="COG2203">
    <property type="taxonomic scope" value="Bacteria"/>
</dbReference>
<feature type="domain" description="GAF" evidence="1">
    <location>
        <begin position="31"/>
        <end position="167"/>
    </location>
</feature>
<dbReference type="Proteomes" id="UP000007882">
    <property type="component" value="Chromosome"/>
</dbReference>
<evidence type="ECO:0000313" key="3">
    <source>
        <dbReference type="Proteomes" id="UP000007882"/>
    </source>
</evidence>
<dbReference type="PANTHER" id="PTHR43102:SF2">
    <property type="entry name" value="GAF DOMAIN-CONTAINING PROTEIN"/>
    <property type="match status" value="1"/>
</dbReference>
<dbReference type="PATRIC" id="fig|512565.3.peg.1837"/>
<protein>
    <recommendedName>
        <fullName evidence="1">GAF domain-containing protein</fullName>
    </recommendedName>
</protein>
<dbReference type="HOGENOM" id="CLU_096802_3_0_11"/>
<dbReference type="STRING" id="512565.AMIS_18250"/>
<dbReference type="SUPFAM" id="SSF55781">
    <property type="entry name" value="GAF domain-like"/>
    <property type="match status" value="1"/>
</dbReference>
<dbReference type="InterPro" id="IPR029016">
    <property type="entry name" value="GAF-like_dom_sf"/>
</dbReference>
<dbReference type="SMART" id="SM00065">
    <property type="entry name" value="GAF"/>
    <property type="match status" value="1"/>
</dbReference>
<dbReference type="RefSeq" id="WP_014441942.1">
    <property type="nucleotide sequence ID" value="NC_017093.1"/>
</dbReference>
<name>I0H208_ACTM4</name>
<dbReference type="KEGG" id="ams:AMIS_18250"/>
<dbReference type="InterPro" id="IPR003018">
    <property type="entry name" value="GAF"/>
</dbReference>
<gene>
    <name evidence="2" type="ordered locus">AMIS_18250</name>
</gene>